<dbReference type="EMBL" id="CP103166">
    <property type="protein sequence ID" value="UVQ95305.1"/>
    <property type="molecule type" value="Genomic_DNA"/>
</dbReference>
<dbReference type="Proteomes" id="UP000095725">
    <property type="component" value="Unassembled WGS sequence"/>
</dbReference>
<evidence type="ECO:0000256" key="10">
    <source>
        <dbReference type="RuleBase" id="RU003983"/>
    </source>
</evidence>
<dbReference type="Proteomes" id="UP000368418">
    <property type="component" value="Unassembled WGS sequence"/>
</dbReference>
<reference evidence="26 27" key="2">
    <citation type="submission" date="2018-08" db="EMBL/GenBank/DDBJ databases">
        <title>A genome reference for cultivated species of the human gut microbiota.</title>
        <authorList>
            <person name="Zou Y."/>
            <person name="Xue W."/>
            <person name="Luo G."/>
        </authorList>
    </citation>
    <scope>NUCLEOTIDE SEQUENCE [LARGE SCALE GENOMIC DNA]</scope>
    <source>
        <strain evidence="19 27">AF24-29LB</strain>
        <strain evidence="22 26">AM16-49B</strain>
        <strain evidence="21 29">AM31-16AC</strain>
        <strain evidence="20 28">OF02-6LB</strain>
    </source>
</reference>
<reference evidence="23" key="4">
    <citation type="submission" date="2022-08" db="EMBL/GenBank/DDBJ databases">
        <title>Genome Sequencing of Bacteroides fragilis Group Isolates with Nanopore Technology.</title>
        <authorList>
            <person name="Tisza M.J."/>
            <person name="Smith D."/>
            <person name="Dekker J.P."/>
        </authorList>
    </citation>
    <scope>NUCLEOTIDE SEQUENCE</scope>
    <source>
        <strain evidence="23">BFG-474</strain>
    </source>
</reference>
<evidence type="ECO:0000256" key="4">
    <source>
        <dbReference type="ARBA" id="ARBA00022723"/>
    </source>
</evidence>
<comment type="similarity">
    <text evidence="10">Belongs to the peptidase M48 family.</text>
</comment>
<protein>
    <submittedName>
        <fullName evidence="15">M48 family metallopeptidase</fullName>
    </submittedName>
    <submittedName>
        <fullName evidence="13">Protease</fullName>
        <ecNumber evidence="13">3.4.24.-</ecNumber>
    </submittedName>
</protein>
<evidence type="ECO:0000256" key="2">
    <source>
        <dbReference type="ARBA" id="ARBA00022670"/>
    </source>
</evidence>
<evidence type="ECO:0000313" key="13">
    <source>
        <dbReference type="EMBL" id="CUO86756.1"/>
    </source>
</evidence>
<keyword evidence="5 10" id="KW-0378">Hydrolase</keyword>
<dbReference type="EMBL" id="QSCS01000002">
    <property type="protein sequence ID" value="RGY29584.1"/>
    <property type="molecule type" value="Genomic_DNA"/>
</dbReference>
<evidence type="ECO:0000259" key="12">
    <source>
        <dbReference type="Pfam" id="PF01435"/>
    </source>
</evidence>
<evidence type="ECO:0000313" key="19">
    <source>
        <dbReference type="EMBL" id="RGR73818.1"/>
    </source>
</evidence>
<evidence type="ECO:0000313" key="28">
    <source>
        <dbReference type="Proteomes" id="UP000284431"/>
    </source>
</evidence>
<accession>A0A174IKU0</accession>
<dbReference type="Pfam" id="PF01435">
    <property type="entry name" value="Peptidase_M48"/>
    <property type="match status" value="1"/>
</dbReference>
<evidence type="ECO:0000256" key="1">
    <source>
        <dbReference type="ARBA" id="ARBA00022475"/>
    </source>
</evidence>
<dbReference type="EMBL" id="CZAI01000002">
    <property type="protein sequence ID" value="CUO86756.1"/>
    <property type="molecule type" value="Genomic_DNA"/>
</dbReference>
<keyword evidence="6 10" id="KW-0862">Zinc</keyword>
<evidence type="ECO:0000313" key="20">
    <source>
        <dbReference type="EMBL" id="RGY29584.1"/>
    </source>
</evidence>
<evidence type="ECO:0000313" key="16">
    <source>
        <dbReference type="EMBL" id="KAA5479842.1"/>
    </source>
</evidence>
<organism evidence="13 24">
    <name type="scientific">Bacteroides caccae</name>
    <dbReference type="NCBI Taxonomy" id="47678"/>
    <lineage>
        <taxon>Bacteria</taxon>
        <taxon>Pseudomonadati</taxon>
        <taxon>Bacteroidota</taxon>
        <taxon>Bacteroidia</taxon>
        <taxon>Bacteroidales</taxon>
        <taxon>Bacteroidaceae</taxon>
        <taxon>Bacteroides</taxon>
    </lineage>
</organism>
<dbReference type="Proteomes" id="UP001170023">
    <property type="component" value="Unassembled WGS sequence"/>
</dbReference>
<dbReference type="InterPro" id="IPR050083">
    <property type="entry name" value="HtpX_protease"/>
</dbReference>
<dbReference type="InterPro" id="IPR001915">
    <property type="entry name" value="Peptidase_M48"/>
</dbReference>
<comment type="cofactor">
    <cofactor evidence="10">
        <name>Zn(2+)</name>
        <dbReference type="ChEBI" id="CHEBI:29105"/>
    </cofactor>
    <text evidence="10">Binds 1 zinc ion per subunit.</text>
</comment>
<evidence type="ECO:0000313" key="24">
    <source>
        <dbReference type="Proteomes" id="UP000095657"/>
    </source>
</evidence>
<evidence type="ECO:0000313" key="14">
    <source>
        <dbReference type="EMBL" id="CUP73128.1"/>
    </source>
</evidence>
<evidence type="ECO:0000256" key="3">
    <source>
        <dbReference type="ARBA" id="ARBA00022692"/>
    </source>
</evidence>
<dbReference type="PANTHER" id="PTHR43221:SF2">
    <property type="entry name" value="PROTEASE HTPX HOMOLOG"/>
    <property type="match status" value="1"/>
</dbReference>
<evidence type="ECO:0000313" key="21">
    <source>
        <dbReference type="EMBL" id="RHD47602.1"/>
    </source>
</evidence>
<dbReference type="Proteomes" id="UP000475905">
    <property type="component" value="Unassembled WGS sequence"/>
</dbReference>
<reference evidence="24 25" key="1">
    <citation type="submission" date="2015-09" db="EMBL/GenBank/DDBJ databases">
        <authorList>
            <consortium name="Pathogen Informatics"/>
        </authorList>
    </citation>
    <scope>NUCLEOTIDE SEQUENCE [LARGE SCALE GENOMIC DNA]</scope>
    <source>
        <strain evidence="13 24">2789STDY5834880</strain>
        <strain evidence="14 25">2789STDY5834946</strain>
    </source>
</reference>
<dbReference type="Proteomes" id="UP000283512">
    <property type="component" value="Unassembled WGS sequence"/>
</dbReference>
<evidence type="ECO:0000313" key="17">
    <source>
        <dbReference type="EMBL" id="KAA5501644.1"/>
    </source>
</evidence>
<dbReference type="CDD" id="cd07340">
    <property type="entry name" value="M48B_Htpx_like"/>
    <property type="match status" value="1"/>
</dbReference>
<sequence length="320" mass="36194">MQYVGIQTQQNRNNLRSGFLLLLFPCLVTALLYLSCYLLVLFGYGKSMEIEMMPMVNHFFLSSLPYTLGVVVIWFLIAYWANTSIINSATCSKPLDRKENKRVYNLVENLCMSQGMSMPKINIIYDDSLNAFASGINDRTYTITLSRGIIQKLNDEELEAVIGHELTHIRNRDVRLLIISIVFVGIFSMLTEITFYAITHIRVRSNSKGSGGIFIFIFIALLIAAIGFLFASLMRFAISRKREYMADAGSAEMTKNPLALASALRKISADPAIEAVQRKDIAQLFIQNPKKKTKGLYSKFSGLFATHPPIEKRIEILEQF</sequence>
<dbReference type="Gene3D" id="3.30.2010.10">
    <property type="entry name" value="Metalloproteases ('zincins'), catalytic domain"/>
    <property type="match status" value="1"/>
</dbReference>
<evidence type="ECO:0000256" key="11">
    <source>
        <dbReference type="SAM" id="Phobius"/>
    </source>
</evidence>
<evidence type="ECO:0000256" key="7">
    <source>
        <dbReference type="ARBA" id="ARBA00022989"/>
    </source>
</evidence>
<evidence type="ECO:0000313" key="31">
    <source>
        <dbReference type="Proteomes" id="UP000427825"/>
    </source>
</evidence>
<dbReference type="EMBL" id="VVYD01000003">
    <property type="protein sequence ID" value="KAA5501644.1"/>
    <property type="molecule type" value="Genomic_DNA"/>
</dbReference>
<dbReference type="STRING" id="47678.ERS852494_00942"/>
<reference evidence="18" key="5">
    <citation type="submission" date="2023-07" db="EMBL/GenBank/DDBJ databases">
        <title>Whole Genome Sequencing of Colonoscopy isolates.</title>
        <authorList>
            <person name="Surve S.V."/>
            <person name="Valls R.A."/>
            <person name="Barrak K.E."/>
            <person name="Gardner T.B."/>
            <person name="O'Toole G.A."/>
        </authorList>
    </citation>
    <scope>NUCLEOTIDE SEQUENCE</scope>
    <source>
        <strain evidence="18">GP0119</strain>
    </source>
</reference>
<dbReference type="EMBL" id="JAUONL010000001">
    <property type="protein sequence ID" value="MDO6356203.1"/>
    <property type="molecule type" value="Genomic_DNA"/>
</dbReference>
<evidence type="ECO:0000256" key="8">
    <source>
        <dbReference type="ARBA" id="ARBA00023049"/>
    </source>
</evidence>
<keyword evidence="7 11" id="KW-1133">Transmembrane helix</keyword>
<feature type="domain" description="Peptidase M48" evidence="12">
    <location>
        <begin position="98"/>
        <end position="318"/>
    </location>
</feature>
<dbReference type="GO" id="GO:0006508">
    <property type="term" value="P:proteolysis"/>
    <property type="evidence" value="ECO:0007669"/>
    <property type="project" value="UniProtKB-KW"/>
</dbReference>
<keyword evidence="3 11" id="KW-0812">Transmembrane</keyword>
<evidence type="ECO:0000313" key="15">
    <source>
        <dbReference type="EMBL" id="KAA5464590.1"/>
    </source>
</evidence>
<dbReference type="AlphaFoldDB" id="A0A174IKU0"/>
<dbReference type="GO" id="GO:0046872">
    <property type="term" value="F:metal ion binding"/>
    <property type="evidence" value="ECO:0007669"/>
    <property type="project" value="UniProtKB-KW"/>
</dbReference>
<evidence type="ECO:0000313" key="22">
    <source>
        <dbReference type="EMBL" id="RHH89934.1"/>
    </source>
</evidence>
<reference evidence="30 31" key="3">
    <citation type="journal article" date="2019" name="Nat. Med.">
        <title>A library of human gut bacterial isolates paired with longitudinal multiomics data enables mechanistic microbiome research.</title>
        <authorList>
            <person name="Poyet M."/>
            <person name="Groussin M."/>
            <person name="Gibbons S.M."/>
            <person name="Avila-Pacheco J."/>
            <person name="Jiang X."/>
            <person name="Kearney S.M."/>
            <person name="Perrotta A.R."/>
            <person name="Berdy B."/>
            <person name="Zhao S."/>
            <person name="Lieberman T.D."/>
            <person name="Swanson P.K."/>
            <person name="Smith M."/>
            <person name="Roesemann S."/>
            <person name="Alexander J.E."/>
            <person name="Rich S.A."/>
            <person name="Livny J."/>
            <person name="Vlamakis H."/>
            <person name="Clish C."/>
            <person name="Bullock K."/>
            <person name="Deik A."/>
            <person name="Scott J."/>
            <person name="Pierce K.A."/>
            <person name="Xavier R.J."/>
            <person name="Alm E.J."/>
        </authorList>
    </citation>
    <scope>NUCLEOTIDE SEQUENCE [LARGE SCALE GENOMIC DNA]</scope>
    <source>
        <strain evidence="17 30">BIOML-A19</strain>
        <strain evidence="16 31">BIOML-A25</strain>
        <strain evidence="15 32">BIOML-A31</strain>
    </source>
</reference>
<keyword evidence="1" id="KW-1003">Cell membrane</keyword>
<dbReference type="EMBL" id="VVYJ01000002">
    <property type="protein sequence ID" value="KAA5479842.1"/>
    <property type="molecule type" value="Genomic_DNA"/>
</dbReference>
<dbReference type="RefSeq" id="WP_022042200.1">
    <property type="nucleotide sequence ID" value="NZ_CACRTB010000014.1"/>
</dbReference>
<feature type="transmembrane region" description="Helical" evidence="11">
    <location>
        <begin position="64"/>
        <end position="81"/>
    </location>
</feature>
<evidence type="ECO:0000313" key="25">
    <source>
        <dbReference type="Proteomes" id="UP000095725"/>
    </source>
</evidence>
<feature type="transmembrane region" description="Helical" evidence="11">
    <location>
        <begin position="20"/>
        <end position="44"/>
    </location>
</feature>
<name>A0A174IKU0_9BACE</name>
<keyword evidence="4" id="KW-0479">Metal-binding</keyword>
<dbReference type="Proteomes" id="UP000284431">
    <property type="component" value="Unassembled WGS sequence"/>
</dbReference>
<evidence type="ECO:0000256" key="6">
    <source>
        <dbReference type="ARBA" id="ARBA00022833"/>
    </source>
</evidence>
<feature type="transmembrane region" description="Helical" evidence="11">
    <location>
        <begin position="176"/>
        <end position="199"/>
    </location>
</feature>
<proteinExistence type="inferred from homology"/>
<evidence type="ECO:0000313" key="27">
    <source>
        <dbReference type="Proteomes" id="UP000284205"/>
    </source>
</evidence>
<feature type="transmembrane region" description="Helical" evidence="11">
    <location>
        <begin position="211"/>
        <end position="233"/>
    </location>
</feature>
<dbReference type="EC" id="3.4.24.-" evidence="13"/>
<evidence type="ECO:0000313" key="26">
    <source>
        <dbReference type="Proteomes" id="UP000283512"/>
    </source>
</evidence>
<dbReference type="Proteomes" id="UP000284689">
    <property type="component" value="Unassembled WGS sequence"/>
</dbReference>
<dbReference type="EMBL" id="QRKD01000009">
    <property type="protein sequence ID" value="RHH89934.1"/>
    <property type="molecule type" value="Genomic_DNA"/>
</dbReference>
<dbReference type="EMBL" id="CZBL01000002">
    <property type="protein sequence ID" value="CUP73128.1"/>
    <property type="molecule type" value="Genomic_DNA"/>
</dbReference>
<evidence type="ECO:0000313" key="18">
    <source>
        <dbReference type="EMBL" id="MDO6356203.1"/>
    </source>
</evidence>
<dbReference type="Proteomes" id="UP001060260">
    <property type="component" value="Chromosome"/>
</dbReference>
<evidence type="ECO:0000313" key="30">
    <source>
        <dbReference type="Proteomes" id="UP000368418"/>
    </source>
</evidence>
<dbReference type="EMBL" id="VVYP01000005">
    <property type="protein sequence ID" value="KAA5464590.1"/>
    <property type="molecule type" value="Genomic_DNA"/>
</dbReference>
<keyword evidence="8 10" id="KW-0482">Metalloprotease</keyword>
<dbReference type="Proteomes" id="UP000095657">
    <property type="component" value="Unassembled WGS sequence"/>
</dbReference>
<keyword evidence="9 11" id="KW-0472">Membrane</keyword>
<evidence type="ECO:0000313" key="32">
    <source>
        <dbReference type="Proteomes" id="UP000475905"/>
    </source>
</evidence>
<dbReference type="Proteomes" id="UP000284205">
    <property type="component" value="Unassembled WGS sequence"/>
</dbReference>
<evidence type="ECO:0000313" key="29">
    <source>
        <dbReference type="Proteomes" id="UP000284689"/>
    </source>
</evidence>
<dbReference type="Proteomes" id="UP000427825">
    <property type="component" value="Unassembled WGS sequence"/>
</dbReference>
<dbReference type="GO" id="GO:0004222">
    <property type="term" value="F:metalloendopeptidase activity"/>
    <property type="evidence" value="ECO:0007669"/>
    <property type="project" value="InterPro"/>
</dbReference>
<dbReference type="PANTHER" id="PTHR43221">
    <property type="entry name" value="PROTEASE HTPX"/>
    <property type="match status" value="1"/>
</dbReference>
<keyword evidence="2 10" id="KW-0645">Protease</keyword>
<gene>
    <name evidence="13" type="primary">htpX</name>
    <name evidence="22" type="ORF">DW190_11495</name>
    <name evidence="21" type="ORF">DW794_11580</name>
    <name evidence="19" type="ORF">DWY26_03450</name>
    <name evidence="20" type="ORF">DXA49_02040</name>
    <name evidence="13" type="ORF">ERS852494_00942</name>
    <name evidence="14" type="ORF">ERS852558_00892</name>
    <name evidence="17" type="ORF">F2Y31_05760</name>
    <name evidence="15" type="ORF">F2Y36_05635</name>
    <name evidence="16" type="ORF">F2Y39_04315</name>
    <name evidence="23" type="ORF">NXW23_12970</name>
    <name evidence="18" type="ORF">Q4469_00555</name>
</gene>
<evidence type="ECO:0000256" key="9">
    <source>
        <dbReference type="ARBA" id="ARBA00023136"/>
    </source>
</evidence>
<evidence type="ECO:0000256" key="5">
    <source>
        <dbReference type="ARBA" id="ARBA00022801"/>
    </source>
</evidence>
<evidence type="ECO:0000313" key="23">
    <source>
        <dbReference type="EMBL" id="UVQ95305.1"/>
    </source>
</evidence>
<dbReference type="KEGG" id="bcac:CGC64_11420"/>
<dbReference type="EMBL" id="QRUO01000002">
    <property type="protein sequence ID" value="RGR73818.1"/>
    <property type="molecule type" value="Genomic_DNA"/>
</dbReference>
<dbReference type="EMBL" id="QSJD01000017">
    <property type="protein sequence ID" value="RHD47602.1"/>
    <property type="molecule type" value="Genomic_DNA"/>
</dbReference>